<evidence type="ECO:0000313" key="6">
    <source>
        <dbReference type="Proteomes" id="UP000265497"/>
    </source>
</evidence>
<dbReference type="InterPro" id="IPR007060">
    <property type="entry name" value="FtsL/DivIC"/>
</dbReference>
<gene>
    <name evidence="3" type="ORF">CCAND38_80092</name>
    <name evidence="4" type="ORF">CKY20_04410</name>
</gene>
<dbReference type="AlphaFoldDB" id="A0A0B7IFF6"/>
<dbReference type="RefSeq" id="WP_042345305.1">
    <property type="nucleotide sequence ID" value="NZ_BOQK01000009.1"/>
</dbReference>
<reference evidence="3 5" key="1">
    <citation type="submission" date="2015-01" db="EMBL/GenBank/DDBJ databases">
        <authorList>
            <person name="MANFREDI Pablo"/>
        </authorList>
    </citation>
    <scope>NUCLEOTIDE SEQUENCE [LARGE SCALE GENOMIC DNA]</scope>
    <source>
        <strain evidence="3 5">CcD38</strain>
    </source>
</reference>
<feature type="coiled-coil region" evidence="1">
    <location>
        <begin position="40"/>
        <end position="67"/>
    </location>
</feature>
<evidence type="ECO:0000313" key="3">
    <source>
        <dbReference type="EMBL" id="CEN49394.1"/>
    </source>
</evidence>
<feature type="transmembrane region" description="Helical" evidence="2">
    <location>
        <begin position="15"/>
        <end position="32"/>
    </location>
</feature>
<sequence length="103" mass="12825">MKKTIFQYISFLKGYRLYVFILFCFFFWMAFFDSNSLLTHRELNKEIHKLNRQKQFLQKEIEKDKEMLLILDTDEGRERLGREEYYLKHDNEDVYIIEHDTID</sequence>
<evidence type="ECO:0000313" key="5">
    <source>
        <dbReference type="Proteomes" id="UP000045051"/>
    </source>
</evidence>
<keyword evidence="5" id="KW-1185">Reference proteome</keyword>
<evidence type="ECO:0000256" key="2">
    <source>
        <dbReference type="SAM" id="Phobius"/>
    </source>
</evidence>
<evidence type="ECO:0000256" key="1">
    <source>
        <dbReference type="SAM" id="Coils"/>
    </source>
</evidence>
<dbReference type="EMBL" id="NSDI01000003">
    <property type="protein sequence ID" value="RIY37330.1"/>
    <property type="molecule type" value="Genomic_DNA"/>
</dbReference>
<dbReference type="Proteomes" id="UP000045051">
    <property type="component" value="Unassembled WGS sequence"/>
</dbReference>
<keyword evidence="2" id="KW-0472">Membrane</keyword>
<organism evidence="3 5">
    <name type="scientific">Capnocytophaga canis</name>
    <dbReference type="NCBI Taxonomy" id="1848903"/>
    <lineage>
        <taxon>Bacteria</taxon>
        <taxon>Pseudomonadati</taxon>
        <taxon>Bacteroidota</taxon>
        <taxon>Flavobacteriia</taxon>
        <taxon>Flavobacteriales</taxon>
        <taxon>Flavobacteriaceae</taxon>
        <taxon>Capnocytophaga</taxon>
    </lineage>
</organism>
<reference evidence="4 6" key="2">
    <citation type="submission" date="2017-08" db="EMBL/GenBank/DDBJ databases">
        <title>Capnocytophaga canis 17-158 assembly.</title>
        <authorList>
            <person name="Gulvik C.A."/>
        </authorList>
    </citation>
    <scope>NUCLEOTIDE SEQUENCE [LARGE SCALE GENOMIC DNA]</scope>
    <source>
        <strain evidence="4 6">17-158</strain>
    </source>
</reference>
<keyword evidence="2" id="KW-1133">Transmembrane helix</keyword>
<dbReference type="Proteomes" id="UP000265497">
    <property type="component" value="Unassembled WGS sequence"/>
</dbReference>
<keyword evidence="1" id="KW-0175">Coiled coil</keyword>
<dbReference type="Pfam" id="PF04977">
    <property type="entry name" value="DivIC"/>
    <property type="match status" value="1"/>
</dbReference>
<evidence type="ECO:0000313" key="4">
    <source>
        <dbReference type="EMBL" id="RIY37330.1"/>
    </source>
</evidence>
<dbReference type="EMBL" id="CDOI01000195">
    <property type="protein sequence ID" value="CEN49394.1"/>
    <property type="molecule type" value="Genomic_DNA"/>
</dbReference>
<protein>
    <submittedName>
        <fullName evidence="4">Septum formation inhibitor</fullName>
    </submittedName>
    <submittedName>
        <fullName evidence="3">Septum formation initiator</fullName>
    </submittedName>
</protein>
<name>A0A0B7IFF6_9FLAO</name>
<accession>A0A0B7IFF6</accession>
<proteinExistence type="predicted"/>
<keyword evidence="2" id="KW-0812">Transmembrane</keyword>